<dbReference type="EMBL" id="CP001351">
    <property type="protein sequence ID" value="ACL62934.1"/>
    <property type="molecule type" value="Genomic_DNA"/>
</dbReference>
<name>B8IWP3_METNO</name>
<dbReference type="RefSeq" id="WP_012631136.1">
    <property type="nucleotide sequence ID" value="NC_011887.1"/>
</dbReference>
<reference evidence="4" key="1">
    <citation type="submission" date="2009-01" db="EMBL/GenBank/DDBJ databases">
        <title>Complete sequence of plasmid 2 of Methylobacterium nodulans ORS 2060.</title>
        <authorList>
            <consortium name="US DOE Joint Genome Institute"/>
            <person name="Lucas S."/>
            <person name="Copeland A."/>
            <person name="Lapidus A."/>
            <person name="Glavina del Rio T."/>
            <person name="Dalin E."/>
            <person name="Tice H."/>
            <person name="Bruce D."/>
            <person name="Goodwin L."/>
            <person name="Pitluck S."/>
            <person name="Sims D."/>
            <person name="Brettin T."/>
            <person name="Detter J.C."/>
            <person name="Han C."/>
            <person name="Larimer F."/>
            <person name="Land M."/>
            <person name="Hauser L."/>
            <person name="Kyrpides N."/>
            <person name="Ivanova N."/>
            <person name="Marx C.J."/>
            <person name="Richardson P."/>
        </authorList>
    </citation>
    <scope>NUCLEOTIDE SEQUENCE [LARGE SCALE GENOMIC DNA]</scope>
    <source>
        <strain evidence="4">LMG 21967 / CNCM I-2342 / ORS 2060</strain>
        <plasmid evidence="4">Plasmid pMNOD02</plasmid>
    </source>
</reference>
<dbReference type="FunFam" id="3.40.50.720:FF:000084">
    <property type="entry name" value="Short-chain dehydrogenase reductase"/>
    <property type="match status" value="1"/>
</dbReference>
<protein>
    <submittedName>
        <fullName evidence="3">Short-chain dehydrogenase/reductase SDR</fullName>
    </submittedName>
</protein>
<dbReference type="Proteomes" id="UP000008207">
    <property type="component" value="Plasmid pMNOD02"/>
</dbReference>
<dbReference type="OrthoDB" id="9797020at2"/>
<keyword evidence="2" id="KW-0560">Oxidoreductase</keyword>
<evidence type="ECO:0000256" key="1">
    <source>
        <dbReference type="ARBA" id="ARBA00006484"/>
    </source>
</evidence>
<dbReference type="PRINTS" id="PR00081">
    <property type="entry name" value="GDHRDH"/>
</dbReference>
<geneLocation type="plasmid" evidence="3 4">
    <name>pMNOD02</name>
</geneLocation>
<gene>
    <name evidence="3" type="ordered locus">Mnod_7927</name>
</gene>
<evidence type="ECO:0000313" key="3">
    <source>
        <dbReference type="EMBL" id="ACL62934.1"/>
    </source>
</evidence>
<dbReference type="InterPro" id="IPR002347">
    <property type="entry name" value="SDR_fam"/>
</dbReference>
<dbReference type="PANTHER" id="PTHR24321:SF8">
    <property type="entry name" value="ESTRADIOL 17-BETA-DEHYDROGENASE 8-RELATED"/>
    <property type="match status" value="1"/>
</dbReference>
<dbReference type="PRINTS" id="PR00080">
    <property type="entry name" value="SDRFAMILY"/>
</dbReference>
<dbReference type="HOGENOM" id="CLU_010194_1_0_5"/>
<comment type="similarity">
    <text evidence="1">Belongs to the short-chain dehydrogenases/reductases (SDR) family.</text>
</comment>
<sequence length="268" mass="28346">MTDAEPIAVDGNRRLAGQTCIVTGAASGIGRAIARVFARHGAHVVVADISETVLEGGEPTVKLIAHEGGSASFRKTDVSDATAVDALVADTSRLTGRLDVIVNNACIRHARRLAELEEGDWDRMMAVNLKGVFLCCRAAVRQMLTQEIRNEARGRIINLSSQHGMIAAPDDLAYGVGKAGIAYLTRQVAADYAADGIICNAVAPGKIVTGQGGRLLDEAVLDRARRRTPWPRFGRPDDVAQAALFLASGEASFVTGINLMVDGGWMAA</sequence>
<dbReference type="PROSITE" id="PS00061">
    <property type="entry name" value="ADH_SHORT"/>
    <property type="match status" value="1"/>
</dbReference>
<dbReference type="Gene3D" id="3.40.50.720">
    <property type="entry name" value="NAD(P)-binding Rossmann-like Domain"/>
    <property type="match status" value="1"/>
</dbReference>
<evidence type="ECO:0000256" key="2">
    <source>
        <dbReference type="ARBA" id="ARBA00023002"/>
    </source>
</evidence>
<evidence type="ECO:0000313" key="4">
    <source>
        <dbReference type="Proteomes" id="UP000008207"/>
    </source>
</evidence>
<dbReference type="NCBIfam" id="NF005559">
    <property type="entry name" value="PRK07231.1"/>
    <property type="match status" value="1"/>
</dbReference>
<dbReference type="InterPro" id="IPR020904">
    <property type="entry name" value="Sc_DH/Rdtase_CS"/>
</dbReference>
<accession>B8IWP3</accession>
<dbReference type="PANTHER" id="PTHR24321">
    <property type="entry name" value="DEHYDROGENASES, SHORT CHAIN"/>
    <property type="match status" value="1"/>
</dbReference>
<dbReference type="CDD" id="cd05233">
    <property type="entry name" value="SDR_c"/>
    <property type="match status" value="1"/>
</dbReference>
<proteinExistence type="inferred from homology"/>
<dbReference type="SUPFAM" id="SSF51735">
    <property type="entry name" value="NAD(P)-binding Rossmann-fold domains"/>
    <property type="match status" value="1"/>
</dbReference>
<organism evidence="3 4">
    <name type="scientific">Methylobacterium nodulans (strain LMG 21967 / CNCM I-2342 / ORS 2060)</name>
    <dbReference type="NCBI Taxonomy" id="460265"/>
    <lineage>
        <taxon>Bacteria</taxon>
        <taxon>Pseudomonadati</taxon>
        <taxon>Pseudomonadota</taxon>
        <taxon>Alphaproteobacteria</taxon>
        <taxon>Hyphomicrobiales</taxon>
        <taxon>Methylobacteriaceae</taxon>
        <taxon>Methylobacterium</taxon>
    </lineage>
</organism>
<dbReference type="KEGG" id="mno:Mnod_7927"/>
<dbReference type="InterPro" id="IPR036291">
    <property type="entry name" value="NAD(P)-bd_dom_sf"/>
</dbReference>
<dbReference type="AlphaFoldDB" id="B8IWP3"/>
<keyword evidence="4" id="KW-1185">Reference proteome</keyword>
<dbReference type="Pfam" id="PF13561">
    <property type="entry name" value="adh_short_C2"/>
    <property type="match status" value="1"/>
</dbReference>
<keyword evidence="3" id="KW-0614">Plasmid</keyword>
<dbReference type="GO" id="GO:0016491">
    <property type="term" value="F:oxidoreductase activity"/>
    <property type="evidence" value="ECO:0007669"/>
    <property type="project" value="UniProtKB-KW"/>
</dbReference>